<dbReference type="Pfam" id="PF02321">
    <property type="entry name" value="OEP"/>
    <property type="match status" value="2"/>
</dbReference>
<dbReference type="PANTHER" id="PTHR30203:SF30">
    <property type="entry name" value="OUTER MEMBRANE PROTEIN-RELATED"/>
    <property type="match status" value="1"/>
</dbReference>
<keyword evidence="5" id="KW-1185">Reference proteome</keyword>
<accession>A0ABY0IT19</accession>
<evidence type="ECO:0000313" key="5">
    <source>
        <dbReference type="Proteomes" id="UP000292136"/>
    </source>
</evidence>
<dbReference type="InterPro" id="IPR003423">
    <property type="entry name" value="OMP_efflux"/>
</dbReference>
<evidence type="ECO:0000256" key="3">
    <source>
        <dbReference type="SAM" id="SignalP"/>
    </source>
</evidence>
<evidence type="ECO:0000256" key="2">
    <source>
        <dbReference type="SAM" id="Coils"/>
    </source>
</evidence>
<evidence type="ECO:0000256" key="1">
    <source>
        <dbReference type="ARBA" id="ARBA00007613"/>
    </source>
</evidence>
<organism evidence="4 5">
    <name type="scientific">Azospira oryzae</name>
    <dbReference type="NCBI Taxonomy" id="146939"/>
    <lineage>
        <taxon>Bacteria</taxon>
        <taxon>Pseudomonadati</taxon>
        <taxon>Pseudomonadota</taxon>
        <taxon>Betaproteobacteria</taxon>
        <taxon>Rhodocyclales</taxon>
        <taxon>Rhodocyclaceae</taxon>
        <taxon>Azospira</taxon>
    </lineage>
</organism>
<keyword evidence="2" id="KW-0175">Coiled coil</keyword>
<feature type="chain" id="PRO_5046013487" evidence="3">
    <location>
        <begin position="22"/>
        <end position="418"/>
    </location>
</feature>
<protein>
    <submittedName>
        <fullName evidence="4">Cobalt-zinc-cadmium efflux system outer membrane protein</fullName>
    </submittedName>
</protein>
<evidence type="ECO:0000313" key="4">
    <source>
        <dbReference type="EMBL" id="RZT90714.1"/>
    </source>
</evidence>
<proteinExistence type="inferred from homology"/>
<feature type="signal peptide" evidence="3">
    <location>
        <begin position="1"/>
        <end position="21"/>
    </location>
</feature>
<dbReference type="Gene3D" id="1.20.1600.10">
    <property type="entry name" value="Outer membrane efflux proteins (OEP)"/>
    <property type="match status" value="1"/>
</dbReference>
<dbReference type="InterPro" id="IPR010131">
    <property type="entry name" value="MdtP/NodT-like"/>
</dbReference>
<sequence>MSRSLLICLALLATGPASLHAAEPLQELGLAQAEALWLAQNREVRLAREGVQAAQADSLTAAQAPNPQFSLSTSSINPRSGIGAGSLGQKRVDSVLRLDQVIERGDKRELRQQVAGAALEAAGQGLAEVQRQSRFQLRVAYWDLRLAQERRQVAEESGELYRRSVKAAEMRLKVGDVAGADVSRLRIEAGRAENEARAAQADLERARQNLAYLIGKESEAASLRATEPWPRSEGEAVTARRPELESRADVLAARARVKAAEAARELARAARSRDVTVGVQFEHFPPGDASPNNTYGVSLSVPLFLRHAYEGEIARAEAELLAARTREEQVRAQALGEVAQAESLLGAARERRQRLEDGLLAEAERVASASEYAYGRGALGLLDLLDARRTLRAVRLDAAILRAEYAKALAAWQAVLGQ</sequence>
<dbReference type="RefSeq" id="WP_130459064.1">
    <property type="nucleotide sequence ID" value="NZ_SHKM01000001.1"/>
</dbReference>
<keyword evidence="3" id="KW-0732">Signal</keyword>
<feature type="coiled-coil region" evidence="2">
    <location>
        <begin position="306"/>
        <end position="358"/>
    </location>
</feature>
<dbReference type="EMBL" id="SHKM01000001">
    <property type="protein sequence ID" value="RZT90714.1"/>
    <property type="molecule type" value="Genomic_DNA"/>
</dbReference>
<comment type="caution">
    <text evidence="4">The sequence shown here is derived from an EMBL/GenBank/DDBJ whole genome shotgun (WGS) entry which is preliminary data.</text>
</comment>
<dbReference type="Proteomes" id="UP000292136">
    <property type="component" value="Unassembled WGS sequence"/>
</dbReference>
<dbReference type="PANTHER" id="PTHR30203">
    <property type="entry name" value="OUTER MEMBRANE CATION EFFLUX PROTEIN"/>
    <property type="match status" value="1"/>
</dbReference>
<dbReference type="SUPFAM" id="SSF56954">
    <property type="entry name" value="Outer membrane efflux proteins (OEP)"/>
    <property type="match status" value="1"/>
</dbReference>
<feature type="coiled-coil region" evidence="2">
    <location>
        <begin position="182"/>
        <end position="209"/>
    </location>
</feature>
<gene>
    <name evidence="4" type="ORF">EV678_1534</name>
</gene>
<name>A0ABY0IT19_9RHOO</name>
<comment type="similarity">
    <text evidence="1">Belongs to the outer membrane factor (OMF) (TC 1.B.17) family.</text>
</comment>
<reference evidence="4 5" key="1">
    <citation type="submission" date="2019-02" db="EMBL/GenBank/DDBJ databases">
        <title>Genomic Encyclopedia of Type Strains, Phase IV (KMG-IV): sequencing the most valuable type-strain genomes for metagenomic binning, comparative biology and taxonomic classification.</title>
        <authorList>
            <person name="Goeker M."/>
        </authorList>
    </citation>
    <scope>NUCLEOTIDE SEQUENCE [LARGE SCALE GENOMIC DNA]</scope>
    <source>
        <strain evidence="4 5">DSM 21223</strain>
    </source>
</reference>